<evidence type="ECO:0000256" key="4">
    <source>
        <dbReference type="ARBA" id="ARBA00022741"/>
    </source>
</evidence>
<keyword evidence="3" id="KW-0548">Nucleotidyltransferase</keyword>
<accession>A0A889IQ59</accession>
<dbReference type="GO" id="GO:0003968">
    <property type="term" value="F:RNA-directed RNA polymerase activity"/>
    <property type="evidence" value="ECO:0007669"/>
    <property type="project" value="UniProtKB-KW"/>
</dbReference>
<evidence type="ECO:0000256" key="3">
    <source>
        <dbReference type="ARBA" id="ARBA00022695"/>
    </source>
</evidence>
<dbReference type="GO" id="GO:0006351">
    <property type="term" value="P:DNA-templated transcription"/>
    <property type="evidence" value="ECO:0007669"/>
    <property type="project" value="InterPro"/>
</dbReference>
<dbReference type="EMBL" id="MW520388">
    <property type="protein sequence ID" value="QRD99877.1"/>
    <property type="molecule type" value="Genomic_RNA"/>
</dbReference>
<comment type="catalytic activity">
    <reaction evidence="6">
        <text>RNA(n) + a ribonucleoside 5'-triphosphate = RNA(n+1) + diphosphate</text>
        <dbReference type="Rhea" id="RHEA:21248"/>
        <dbReference type="Rhea" id="RHEA-COMP:14527"/>
        <dbReference type="Rhea" id="RHEA-COMP:17342"/>
        <dbReference type="ChEBI" id="CHEBI:33019"/>
        <dbReference type="ChEBI" id="CHEBI:61557"/>
        <dbReference type="ChEBI" id="CHEBI:140395"/>
        <dbReference type="EC" id="2.7.7.48"/>
    </reaction>
</comment>
<dbReference type="SUPFAM" id="SSF56672">
    <property type="entry name" value="DNA/RNA polymerases"/>
    <property type="match status" value="1"/>
</dbReference>
<keyword evidence="2" id="KW-0808">Transferase</keyword>
<evidence type="ECO:0000256" key="5">
    <source>
        <dbReference type="ARBA" id="ARBA00022953"/>
    </source>
</evidence>
<dbReference type="InterPro" id="IPR043502">
    <property type="entry name" value="DNA/RNA_pol_sf"/>
</dbReference>
<name>A0A889IQ59_9LUTE</name>
<evidence type="ECO:0000313" key="8">
    <source>
        <dbReference type="EMBL" id="QRD99877.1"/>
    </source>
</evidence>
<dbReference type="PRINTS" id="PR00914">
    <property type="entry name" value="LVIRUSRNAPOL"/>
</dbReference>
<keyword evidence="4" id="KW-0547">Nucleotide-binding</keyword>
<evidence type="ECO:0000259" key="7">
    <source>
        <dbReference type="Pfam" id="PF00680"/>
    </source>
</evidence>
<protein>
    <submittedName>
        <fullName evidence="8">RNA-dependent RNA polymerase</fullName>
    </submittedName>
</protein>
<dbReference type="GO" id="GO:0003723">
    <property type="term" value="F:RNA binding"/>
    <property type="evidence" value="ECO:0007669"/>
    <property type="project" value="InterPro"/>
</dbReference>
<evidence type="ECO:0000256" key="6">
    <source>
        <dbReference type="ARBA" id="ARBA00048744"/>
    </source>
</evidence>
<dbReference type="InterPro" id="IPR001205">
    <property type="entry name" value="RNA-dir_pol_C"/>
</dbReference>
<sequence length="373" mass="43187">MQHPKGRVPIDWNSRERFMDTLKDLDFSSSPGYPYMREAPTIGQWLKTDEVSKFDPVQVERLWYDTQKVMAGTYDHYFRAFVKDEPHKKAKAEQSRWRLIIATSLPVQMVWRMLYREQNDAMNKLHKHLPSKHGFVFCYGGWMDFVAEAKSKGLNISRDISGWDVGAPGWVFKVVGALRENWGGVTASWIRVHRMMYKDAYSGSKIIFSNGIVVEQEFDGFMKSGLFNTITDNSLSMGAIHGLACKRSGLPFGRYVVTGDDIAQSHVNEAYLEELYTLGCRVKEVLHHLEFMGINFSSGRPEPMYTQKHLYNMTVKGEYIAEVLDAYCRYYAESRKYGLFEEVARQLGVPIRSRWYYQFWYSSPLAATYYGLA</sequence>
<feature type="domain" description="RNA-directed RNA polymerase C-terminal" evidence="7">
    <location>
        <begin position="20"/>
        <end position="235"/>
    </location>
</feature>
<dbReference type="InterPro" id="IPR001795">
    <property type="entry name" value="RNA-dir_pol_luteovirus"/>
</dbReference>
<reference evidence="8" key="1">
    <citation type="submission" date="2021-01" db="EMBL/GenBank/DDBJ databases">
        <authorList>
            <person name="Konstantinidis K."/>
            <person name="Dovrolis N."/>
            <person name="Kouvela A."/>
            <person name="Kassela K."/>
            <person name="Rosa Freitas M.G."/>
            <person name="Nearchou A."/>
            <person name="de Courcy Williams M."/>
            <person name="Veletza S."/>
            <person name="Mavromara P."/>
            <person name="Karakasiliotis I."/>
        </authorList>
    </citation>
    <scope>NUCLEOTIDE SEQUENCE</scope>
    <source>
        <strain evidence="8">SE1</strain>
    </source>
</reference>
<dbReference type="Pfam" id="PF00680">
    <property type="entry name" value="RdRP_1"/>
    <property type="match status" value="1"/>
</dbReference>
<keyword evidence="5" id="KW-0693">Viral RNA replication</keyword>
<proteinExistence type="predicted"/>
<evidence type="ECO:0000256" key="2">
    <source>
        <dbReference type="ARBA" id="ARBA00022679"/>
    </source>
</evidence>
<keyword evidence="1 8" id="KW-0696">RNA-directed RNA polymerase</keyword>
<dbReference type="GO" id="GO:0000166">
    <property type="term" value="F:nucleotide binding"/>
    <property type="evidence" value="ECO:0007669"/>
    <property type="project" value="UniProtKB-KW"/>
</dbReference>
<evidence type="ECO:0000256" key="1">
    <source>
        <dbReference type="ARBA" id="ARBA00022484"/>
    </source>
</evidence>
<organism evidence="8">
    <name type="scientific">Culex impudicus luteo-like virus</name>
    <dbReference type="NCBI Taxonomy" id="2805781"/>
    <lineage>
        <taxon>Viruses</taxon>
        <taxon>Riboviria</taxon>
        <taxon>Orthornavirae</taxon>
        <taxon>Kitrinoviricota</taxon>
        <taxon>Tolucaviricetes</taxon>
        <taxon>Tolivirales</taxon>
    </lineage>
</organism>